<evidence type="ECO:0000313" key="7">
    <source>
        <dbReference type="EMBL" id="CUP42807.1"/>
    </source>
</evidence>
<evidence type="ECO:0000256" key="5">
    <source>
        <dbReference type="ARBA" id="ARBA00037974"/>
    </source>
</evidence>
<dbReference type="GO" id="GO:0030170">
    <property type="term" value="F:pyridoxal phosphate binding"/>
    <property type="evidence" value="ECO:0007669"/>
    <property type="project" value="InterPro"/>
</dbReference>
<dbReference type="InterPro" id="IPR015422">
    <property type="entry name" value="PyrdxlP-dep_Trfase_small"/>
</dbReference>
<dbReference type="GO" id="GO:0047804">
    <property type="term" value="F:cysteine-S-conjugate beta-lyase activity"/>
    <property type="evidence" value="ECO:0007669"/>
    <property type="project" value="UniProtKB-EC"/>
</dbReference>
<feature type="domain" description="Aminotransferase class I/classII large" evidence="6">
    <location>
        <begin position="35"/>
        <end position="380"/>
    </location>
</feature>
<sequence>MKYDFDTLVERRGTHCCKFDTIPEEAGKNAIPVSIADMDLPCAEPIIRALHERIDQRIFGYTVYENEDCKEAVTGWYRKRFGWEIDKNDIFFSPGVVPALAFLIQFLTKEGDGVIIQRPVYHPFTGKVEANGRKVVNSPLVRNGSTYEMDFDDLDRKFSDENTKGMILCSPHNPVGRVWREDELRKIVDIAKKYDKWIISDEIHADLTRIGVTHTPLLKLAPDYSDRIIVCTAPSKTFNLAGMQFSNIIIPNKEYQKQWTDVVSNRLSVGMCSPFGLTAIIAAYTEGEEWLDQARAYIDGNIRYIESFVKENLPKAAVMDCQGTYLVWLDLNEYCSDHEKLEELMVRKAGIVFDEGYIFGPEGNGFERINAATQRSTVEACMNRMKAALDTL</sequence>
<dbReference type="NCBIfam" id="TIGR04350">
    <property type="entry name" value="C_S_lyase_PatB"/>
    <property type="match status" value="1"/>
</dbReference>
<evidence type="ECO:0000313" key="9">
    <source>
        <dbReference type="Proteomes" id="UP000095651"/>
    </source>
</evidence>
<dbReference type="Proteomes" id="UP000095651">
    <property type="component" value="Unassembled WGS sequence"/>
</dbReference>
<keyword evidence="3" id="KW-0663">Pyridoxal phosphate</keyword>
<reference evidence="8 10" key="2">
    <citation type="submission" date="2018-08" db="EMBL/GenBank/DDBJ databases">
        <title>A genome reference for cultivated species of the human gut microbiota.</title>
        <authorList>
            <person name="Zou Y."/>
            <person name="Xue W."/>
            <person name="Luo G."/>
        </authorList>
    </citation>
    <scope>NUCLEOTIDE SEQUENCE [LARGE SCALE GENOMIC DNA]</scope>
    <source>
        <strain evidence="8 10">TF05-11AC</strain>
    </source>
</reference>
<reference evidence="7 9" key="1">
    <citation type="submission" date="2015-09" db="EMBL/GenBank/DDBJ databases">
        <authorList>
            <consortium name="Pathogen Informatics"/>
        </authorList>
    </citation>
    <scope>NUCLEOTIDE SEQUENCE [LARGE SCALE GENOMIC DNA]</scope>
    <source>
        <strain evidence="7 9">2789STDY5608850</strain>
    </source>
</reference>
<keyword evidence="7" id="KW-0032">Aminotransferase</keyword>
<evidence type="ECO:0000256" key="4">
    <source>
        <dbReference type="ARBA" id="ARBA00023239"/>
    </source>
</evidence>
<comment type="similarity">
    <text evidence="5">Belongs to the class-II pyridoxal-phosphate-dependent aminotransferase family. MalY/PatB cystathionine beta-lyase subfamily.</text>
</comment>
<dbReference type="InterPro" id="IPR051798">
    <property type="entry name" value="Class-II_PLP-Dep_Aminotrans"/>
</dbReference>
<dbReference type="EMBL" id="CYZE01000031">
    <property type="protein sequence ID" value="CUP42807.1"/>
    <property type="molecule type" value="Genomic_DNA"/>
</dbReference>
<organism evidence="7 9">
    <name type="scientific">Hungatella hathewayi</name>
    <dbReference type="NCBI Taxonomy" id="154046"/>
    <lineage>
        <taxon>Bacteria</taxon>
        <taxon>Bacillati</taxon>
        <taxon>Bacillota</taxon>
        <taxon>Clostridia</taxon>
        <taxon>Lachnospirales</taxon>
        <taxon>Lachnospiraceae</taxon>
        <taxon>Hungatella</taxon>
    </lineage>
</organism>
<dbReference type="GO" id="GO:0008483">
    <property type="term" value="F:transaminase activity"/>
    <property type="evidence" value="ECO:0007669"/>
    <property type="project" value="UniProtKB-KW"/>
</dbReference>
<evidence type="ECO:0000313" key="8">
    <source>
        <dbReference type="EMBL" id="RGL93510.1"/>
    </source>
</evidence>
<dbReference type="InterPro" id="IPR004839">
    <property type="entry name" value="Aminotransferase_I/II_large"/>
</dbReference>
<dbReference type="SUPFAM" id="SSF53383">
    <property type="entry name" value="PLP-dependent transferases"/>
    <property type="match status" value="1"/>
</dbReference>
<comment type="cofactor">
    <cofactor evidence="1">
        <name>pyridoxal 5'-phosphate</name>
        <dbReference type="ChEBI" id="CHEBI:597326"/>
    </cofactor>
</comment>
<gene>
    <name evidence="7" type="primary">patB_2</name>
    <name evidence="8" type="ORF">DXC39_30580</name>
    <name evidence="7" type="ORF">ERS852407_05912</name>
</gene>
<evidence type="ECO:0000256" key="1">
    <source>
        <dbReference type="ARBA" id="ARBA00001933"/>
    </source>
</evidence>
<dbReference type="Proteomes" id="UP000261257">
    <property type="component" value="Unassembled WGS sequence"/>
</dbReference>
<dbReference type="PANTHER" id="PTHR43525">
    <property type="entry name" value="PROTEIN MALY"/>
    <property type="match status" value="1"/>
</dbReference>
<protein>
    <recommendedName>
        <fullName evidence="2">cysteine-S-conjugate beta-lyase</fullName>
        <ecNumber evidence="2">4.4.1.13</ecNumber>
    </recommendedName>
</protein>
<dbReference type="EMBL" id="QSSQ01000058">
    <property type="protein sequence ID" value="RGL93510.1"/>
    <property type="molecule type" value="Genomic_DNA"/>
</dbReference>
<dbReference type="Gene3D" id="3.90.1150.10">
    <property type="entry name" value="Aspartate Aminotransferase, domain 1"/>
    <property type="match status" value="1"/>
</dbReference>
<evidence type="ECO:0000256" key="3">
    <source>
        <dbReference type="ARBA" id="ARBA00022898"/>
    </source>
</evidence>
<evidence type="ECO:0000256" key="2">
    <source>
        <dbReference type="ARBA" id="ARBA00012224"/>
    </source>
</evidence>
<dbReference type="CDD" id="cd00609">
    <property type="entry name" value="AAT_like"/>
    <property type="match status" value="1"/>
</dbReference>
<proteinExistence type="inferred from homology"/>
<dbReference type="Pfam" id="PF00155">
    <property type="entry name" value="Aminotran_1_2"/>
    <property type="match status" value="1"/>
</dbReference>
<evidence type="ECO:0000259" key="6">
    <source>
        <dbReference type="Pfam" id="PF00155"/>
    </source>
</evidence>
<dbReference type="PANTHER" id="PTHR43525:SF1">
    <property type="entry name" value="PROTEIN MALY"/>
    <property type="match status" value="1"/>
</dbReference>
<dbReference type="AlphaFoldDB" id="A0A174N7H4"/>
<keyword evidence="4 7" id="KW-0456">Lyase</keyword>
<evidence type="ECO:0000313" key="10">
    <source>
        <dbReference type="Proteomes" id="UP000261257"/>
    </source>
</evidence>
<accession>A0A174N7H4</accession>
<name>A0A174N7H4_9FIRM</name>
<dbReference type="Gene3D" id="3.40.640.10">
    <property type="entry name" value="Type I PLP-dependent aspartate aminotransferase-like (Major domain)"/>
    <property type="match status" value="1"/>
</dbReference>
<dbReference type="RefSeq" id="WP_055660669.1">
    <property type="nucleotide sequence ID" value="NZ_CABIXC010000031.1"/>
</dbReference>
<dbReference type="EC" id="4.4.1.13" evidence="2"/>
<dbReference type="InterPro" id="IPR015424">
    <property type="entry name" value="PyrdxlP-dep_Trfase"/>
</dbReference>
<dbReference type="InterPro" id="IPR027619">
    <property type="entry name" value="C-S_lyase_PatB-like"/>
</dbReference>
<dbReference type="InterPro" id="IPR015421">
    <property type="entry name" value="PyrdxlP-dep_Trfase_major"/>
</dbReference>
<keyword evidence="7" id="KW-0808">Transferase</keyword>